<dbReference type="Proteomes" id="UP000007102">
    <property type="component" value="Chromosome"/>
</dbReference>
<dbReference type="Gene3D" id="1.10.150.650">
    <property type="match status" value="1"/>
</dbReference>
<dbReference type="PANTHER" id="PTHR42924">
    <property type="entry name" value="EXONUCLEASE"/>
    <property type="match status" value="1"/>
</dbReference>
<dbReference type="eggNOG" id="COG0613">
    <property type="taxonomic scope" value="Bacteria"/>
</dbReference>
<accession>F0S453</accession>
<evidence type="ECO:0000313" key="2">
    <source>
        <dbReference type="EMBL" id="ADY73625.1"/>
    </source>
</evidence>
<feature type="domain" description="Polymerase/histidinol phosphatase N-terminal" evidence="1">
    <location>
        <begin position="9"/>
        <end position="74"/>
    </location>
</feature>
<dbReference type="HOGENOM" id="CLU_067347_1_0_0"/>
<keyword evidence="3" id="KW-1185">Reference proteome</keyword>
<dbReference type="AlphaFoldDB" id="F0S453"/>
<dbReference type="InterPro" id="IPR003141">
    <property type="entry name" value="Pol/His_phosphatase_N"/>
</dbReference>
<dbReference type="SUPFAM" id="SSF89550">
    <property type="entry name" value="PHP domain-like"/>
    <property type="match status" value="1"/>
</dbReference>
<dbReference type="PANTHER" id="PTHR42924:SF3">
    <property type="entry name" value="POLYMERASE_HISTIDINOL PHOSPHATASE N-TERMINAL DOMAIN-CONTAINING PROTEIN"/>
    <property type="match status" value="1"/>
</dbReference>
<dbReference type="EMBL" id="CP002543">
    <property type="protein sequence ID" value="ADY73625.1"/>
    <property type="molecule type" value="Genomic_DNA"/>
</dbReference>
<dbReference type="SMART" id="SM00481">
    <property type="entry name" value="POLIIIAc"/>
    <property type="match status" value="1"/>
</dbReference>
<evidence type="ECO:0000313" key="3">
    <source>
        <dbReference type="Proteomes" id="UP000007102"/>
    </source>
</evidence>
<dbReference type="CDD" id="cd07438">
    <property type="entry name" value="PHP_HisPPase_AMP"/>
    <property type="match status" value="1"/>
</dbReference>
<dbReference type="GO" id="GO:0004534">
    <property type="term" value="F:5'-3' RNA exonuclease activity"/>
    <property type="evidence" value="ECO:0007669"/>
    <property type="project" value="TreeGrafter"/>
</dbReference>
<gene>
    <name evidence="2" type="ordered locus">Dester_0986</name>
</gene>
<dbReference type="InterPro" id="IPR052018">
    <property type="entry name" value="PHP_domain"/>
</dbReference>
<dbReference type="InterPro" id="IPR004013">
    <property type="entry name" value="PHP_dom"/>
</dbReference>
<dbReference type="FunCoup" id="F0S453">
    <property type="interactions" value="179"/>
</dbReference>
<protein>
    <submittedName>
        <fullName evidence="2">PHP domain protein</fullName>
    </submittedName>
</protein>
<organism evidence="2 3">
    <name type="scientific">Desulfurobacterium thermolithotrophum (strain DSM 11699 / BSA)</name>
    <dbReference type="NCBI Taxonomy" id="868864"/>
    <lineage>
        <taxon>Bacteria</taxon>
        <taxon>Pseudomonadati</taxon>
        <taxon>Aquificota</taxon>
        <taxon>Aquificia</taxon>
        <taxon>Desulfurobacteriales</taxon>
        <taxon>Desulfurobacteriaceae</taxon>
        <taxon>Desulfurobacterium</taxon>
    </lineage>
</organism>
<dbReference type="Pfam" id="PF02811">
    <property type="entry name" value="PHP"/>
    <property type="match status" value="1"/>
</dbReference>
<reference evidence="2 3" key="1">
    <citation type="journal article" date="2011" name="Stand. Genomic Sci.">
        <title>Complete genome sequence of the thermophilic sulfur-reducer Desulfurobacterium thermolithotrophum type strain (BSA(T)) from a deep-sea hydrothermal vent.</title>
        <authorList>
            <person name="Goker M."/>
            <person name="Daligault H."/>
            <person name="Mwirichia R."/>
            <person name="Lapidus A."/>
            <person name="Lucas S."/>
            <person name="Deshpande S."/>
            <person name="Pagani I."/>
            <person name="Tapia R."/>
            <person name="Cheng J.F."/>
            <person name="Goodwin L."/>
            <person name="Pitluck S."/>
            <person name="Liolios K."/>
            <person name="Ivanova N."/>
            <person name="Mavromatis K."/>
            <person name="Mikhailova N."/>
            <person name="Pati A."/>
            <person name="Chen A."/>
            <person name="Palaniappan K."/>
            <person name="Han C."/>
            <person name="Land M."/>
            <person name="Hauser L."/>
            <person name="Pan C."/>
            <person name="Brambilla E.M."/>
            <person name="Rohde M."/>
            <person name="Spring S."/>
            <person name="Sikorski J."/>
            <person name="Wirth R."/>
            <person name="Detter J.C."/>
            <person name="Woyke T."/>
            <person name="Bristow J."/>
            <person name="Eisen J.A."/>
            <person name="Markowitz V."/>
            <person name="Hugenholtz P."/>
            <person name="Kyrpides N.C."/>
            <person name="Klenk H.P."/>
        </authorList>
    </citation>
    <scope>NUCLEOTIDE SEQUENCE [LARGE SCALE GENOMIC DNA]</scope>
    <source>
        <strain evidence="3">DSM 11699 / BSA</strain>
    </source>
</reference>
<proteinExistence type="predicted"/>
<dbReference type="InParanoid" id="F0S453"/>
<dbReference type="GO" id="GO:0035312">
    <property type="term" value="F:5'-3' DNA exonuclease activity"/>
    <property type="evidence" value="ECO:0007669"/>
    <property type="project" value="TreeGrafter"/>
</dbReference>
<dbReference type="RefSeq" id="WP_013638577.1">
    <property type="nucleotide sequence ID" value="NC_015185.1"/>
</dbReference>
<dbReference type="InterPro" id="IPR016195">
    <property type="entry name" value="Pol/histidinol_Pase-like"/>
</dbReference>
<dbReference type="STRING" id="868864.Dester_0986"/>
<sequence length="277" mass="31208">MGSFLMQKIDLHCHSTASDGSLSPKKLVEKAKNIGISILSVTDHDTVSGVSEAVEEGKKLGIKVIPGIEVTADTTFLGKGKREFHILGYYVDVESKAIKELTEFFQSSRIKRNEELLSKLEDRGYNISYEEMVSLYGLNFGKPNIVKVLIDRGYFKERDEAIDFLSSLRVKREKLDYREITRLIDEAGGIAIIAHPVTLKISYQEIYSFLKNAKKEKISGLEVFHYKHIPADVVTLKKMCKDLDLYFTGGSDFHGDNKPCIELGFLKITALDINFSV</sequence>
<reference evidence="3" key="2">
    <citation type="submission" date="2011-02" db="EMBL/GenBank/DDBJ databases">
        <title>The complete genome of Desulfurobacterium thermolithotrophum DSM 11699.</title>
        <authorList>
            <consortium name="US DOE Joint Genome Institute (JGI-PGF)"/>
            <person name="Lucas S."/>
            <person name="Copeland A."/>
            <person name="Lapidus A."/>
            <person name="Bruce D."/>
            <person name="Goodwin L."/>
            <person name="Pitluck S."/>
            <person name="Kyrpides N."/>
            <person name="Mavromatis K."/>
            <person name="Pagani I."/>
            <person name="Ivanova N."/>
            <person name="Mikhailova N."/>
            <person name="Daligault H."/>
            <person name="Detter J.C."/>
            <person name="Tapia R."/>
            <person name="Han C."/>
            <person name="Land M."/>
            <person name="Hauser L."/>
            <person name="Markowitz V."/>
            <person name="Cheng J.-F."/>
            <person name="Hugenholtz P."/>
            <person name="Woyke T."/>
            <person name="Wu D."/>
            <person name="Spring S."/>
            <person name="Brambilla E."/>
            <person name="Klenk H.-P."/>
            <person name="Eisen J.A."/>
        </authorList>
    </citation>
    <scope>NUCLEOTIDE SEQUENCE [LARGE SCALE GENOMIC DNA]</scope>
    <source>
        <strain evidence="3">DSM 11699 / BSA</strain>
    </source>
</reference>
<dbReference type="Gene3D" id="3.20.20.140">
    <property type="entry name" value="Metal-dependent hydrolases"/>
    <property type="match status" value="1"/>
</dbReference>
<name>F0S453_DESTD</name>
<dbReference type="KEGG" id="dte:Dester_0986"/>
<evidence type="ECO:0000259" key="1">
    <source>
        <dbReference type="SMART" id="SM00481"/>
    </source>
</evidence>